<dbReference type="EMBL" id="CACRUI010000002">
    <property type="protein sequence ID" value="VYT69884.1"/>
    <property type="molecule type" value="Genomic_DNA"/>
</dbReference>
<accession>A0A6N2YSG6</accession>
<sequence>MKFETIEAYSLPKRIEAITKYLVSILSVNGIEGEVKLADAIYNLLQHRILKLTQKTSGSKF</sequence>
<dbReference type="RefSeq" id="WP_253286313.1">
    <property type="nucleotide sequence ID" value="NZ_CACRUI010000002.1"/>
</dbReference>
<name>A0A6N2YSG6_9STRE</name>
<evidence type="ECO:0000313" key="1">
    <source>
        <dbReference type="EMBL" id="VYT69884.1"/>
    </source>
</evidence>
<reference evidence="1" key="1">
    <citation type="submission" date="2019-11" db="EMBL/GenBank/DDBJ databases">
        <authorList>
            <person name="Feng L."/>
        </authorList>
    </citation>
    <scope>NUCLEOTIDE SEQUENCE</scope>
    <source>
        <strain evidence="1">SLutetiensisLFYP71</strain>
    </source>
</reference>
<gene>
    <name evidence="1" type="ORF">SLLFYP71_00463</name>
</gene>
<organism evidence="1">
    <name type="scientific">Streptococcus lutetiensis</name>
    <dbReference type="NCBI Taxonomy" id="150055"/>
    <lineage>
        <taxon>Bacteria</taxon>
        <taxon>Bacillati</taxon>
        <taxon>Bacillota</taxon>
        <taxon>Bacilli</taxon>
        <taxon>Lactobacillales</taxon>
        <taxon>Streptococcaceae</taxon>
        <taxon>Streptococcus</taxon>
    </lineage>
</organism>
<dbReference type="AlphaFoldDB" id="A0A6N2YSG6"/>
<proteinExistence type="predicted"/>
<protein>
    <submittedName>
        <fullName evidence="1">Uncharacterized protein</fullName>
    </submittedName>
</protein>